<sequence length="911" mass="103878">RGSHITIGYDPDTECDCDVTIHVYVDVYDNETGDYLDYTYAEHEINNGYGDWFTQNWTAYENGSYDFNAIMYDEDWNEEDDFWIYDVYLTSDDGGGGGGTGDDNGVGHIGVIDDWDEDDYVNDYIGGVLEDDEFKEDAYFEIYDEDWNLVDSGNPNYFDALFVSSNLTEGWYYQVVSYEDNGDKELQSGYFYSYGNSTEFEVVNVDNIVVDDDEYAVYDDVGFNAHQGNFDNGVEGVEIEIYKYNEEEDEYQYHASLETNETGEAWLYNETCGEYIWSPNVNDEQGYYQVWAGCDDTGGGNGTEDDDEWFYDWGYDVDPSDTITIGYDPDTECDCNVTIYVYVDIYNETGEYQDTIMAEHDIYNGYGDWFTQNWTAAEDGVYDFNVYMYDEDWNVEDNFTIENVNLLYDYDEWIHAWIHYVPQDENGNNNWDEIVIGYDPETECDCDVDVDVYLEVYDEDGAEAASSGANHTINGEQEDWFLQELSMNIEPGVYDFYVTMYDEDGNHEESKYFSLIMSDEWFDYDWAVEDGNVKIDLQGNTNYDGEIDTYYEVNVYRWNEDENDWVKINELSEDATISSESPAPIHFEWEAEESGDYRFVVYMADGMGQEDSFDFMDEINLNQAPVIEDLNVDHLFEGQLFNFEVLAFDADDDELEYTWDMGDGSPKKDGDSVRYGYQDDGIYTIEVSVSDGEFTTVKEFEMIVENMAPALEISFDDEADEGSELSFAAQVNDVASDDVTVTWTFADGSRVEGTFAQYTFRDNGEYLVVVVAEDEDGGTTMQQLLVIINNVAPAFTQLDIPSGGNEGEALDFTVSATDPGDDTITYTFDFGDDTAIMRTPDGNISHKFADGDTFTVVICAEDEDGGENCETRTIPVSLIEQWEEEGLLPGFGVLGALSALGVIGILRRRTH</sequence>
<keyword evidence="1" id="KW-1133">Transmembrane helix</keyword>
<dbReference type="InterPro" id="IPR013783">
    <property type="entry name" value="Ig-like_fold"/>
</dbReference>
<feature type="non-terminal residue" evidence="3">
    <location>
        <position position="1"/>
    </location>
</feature>
<evidence type="ECO:0000256" key="1">
    <source>
        <dbReference type="SAM" id="Phobius"/>
    </source>
</evidence>
<dbReference type="InterPro" id="IPR000601">
    <property type="entry name" value="PKD_dom"/>
</dbReference>
<dbReference type="EMBL" id="KF900750">
    <property type="protein sequence ID" value="AIF05830.1"/>
    <property type="molecule type" value="Genomic_DNA"/>
</dbReference>
<dbReference type="InterPro" id="IPR035986">
    <property type="entry name" value="PKD_dom_sf"/>
</dbReference>
<protein>
    <submittedName>
        <fullName evidence="3">YD repeat-containing protein</fullName>
    </submittedName>
</protein>
<feature type="transmembrane region" description="Helical" evidence="1">
    <location>
        <begin position="887"/>
        <end position="906"/>
    </location>
</feature>
<evidence type="ECO:0000313" key="3">
    <source>
        <dbReference type="EMBL" id="AIF05830.1"/>
    </source>
</evidence>
<feature type="domain" description="PKD" evidence="2">
    <location>
        <begin position="653"/>
        <end position="691"/>
    </location>
</feature>
<keyword evidence="1" id="KW-0472">Membrane</keyword>
<dbReference type="Gene3D" id="2.60.40.10">
    <property type="entry name" value="Immunoglobulins"/>
    <property type="match status" value="3"/>
</dbReference>
<accession>A0A075GS13</accession>
<dbReference type="Pfam" id="PF18911">
    <property type="entry name" value="PKD_4"/>
    <property type="match status" value="3"/>
</dbReference>
<proteinExistence type="predicted"/>
<dbReference type="PROSITE" id="PS50093">
    <property type="entry name" value="PKD"/>
    <property type="match status" value="3"/>
</dbReference>
<reference evidence="3" key="1">
    <citation type="journal article" date="2014" name="Genome Biol. Evol.">
        <title>Pangenome evidence for extensive interdomain horizontal transfer affecting lineage core and shell genes in uncultured planktonic thaumarchaeota and euryarchaeota.</title>
        <authorList>
            <person name="Deschamps P."/>
            <person name="Zivanovic Y."/>
            <person name="Moreira D."/>
            <person name="Rodriguez-Valera F."/>
            <person name="Lopez-Garcia P."/>
        </authorList>
    </citation>
    <scope>NUCLEOTIDE SEQUENCE</scope>
</reference>
<organism evidence="3">
    <name type="scientific">uncultured marine group II/III euryarchaeote KM3_187_C07</name>
    <dbReference type="NCBI Taxonomy" id="1457951"/>
    <lineage>
        <taxon>Archaea</taxon>
        <taxon>Methanobacteriati</taxon>
        <taxon>Methanobacteriota</taxon>
        <taxon>environmental samples</taxon>
    </lineage>
</organism>
<feature type="domain" description="PKD" evidence="2">
    <location>
        <begin position="735"/>
        <end position="786"/>
    </location>
</feature>
<evidence type="ECO:0000259" key="2">
    <source>
        <dbReference type="PROSITE" id="PS50093"/>
    </source>
</evidence>
<name>A0A075GS13_9EURY</name>
<feature type="domain" description="PKD" evidence="2">
    <location>
        <begin position="810"/>
        <end position="876"/>
    </location>
</feature>
<dbReference type="AlphaFoldDB" id="A0A075GS13"/>
<dbReference type="CDD" id="cd00146">
    <property type="entry name" value="PKD"/>
    <property type="match status" value="2"/>
</dbReference>
<dbReference type="SMART" id="SM00089">
    <property type="entry name" value="PKD"/>
    <property type="match status" value="3"/>
</dbReference>
<dbReference type="InterPro" id="IPR022409">
    <property type="entry name" value="PKD/Chitinase_dom"/>
</dbReference>
<dbReference type="SUPFAM" id="SSF49299">
    <property type="entry name" value="PKD domain"/>
    <property type="match status" value="3"/>
</dbReference>
<keyword evidence="1" id="KW-0812">Transmembrane</keyword>